<feature type="compositionally biased region" description="Low complexity" evidence="6">
    <location>
        <begin position="1"/>
        <end position="13"/>
    </location>
</feature>
<comment type="similarity">
    <text evidence="2">Belongs to the major facilitator superfamily. TCR/Tet family.</text>
</comment>
<dbReference type="GO" id="GO:0005886">
    <property type="term" value="C:plasma membrane"/>
    <property type="evidence" value="ECO:0007669"/>
    <property type="project" value="TreeGrafter"/>
</dbReference>
<reference evidence="9" key="3">
    <citation type="submission" date="2011-03" db="EMBL/GenBank/DDBJ databases">
        <title>Annotation of Magnaporthe poae ATCC 64411.</title>
        <authorList>
            <person name="Ma L.-J."/>
            <person name="Dead R."/>
            <person name="Young S.K."/>
            <person name="Zeng Q."/>
            <person name="Gargeya S."/>
            <person name="Fitzgerald M."/>
            <person name="Haas B."/>
            <person name="Abouelleil A."/>
            <person name="Alvarado L."/>
            <person name="Arachchi H.M."/>
            <person name="Berlin A."/>
            <person name="Brown A."/>
            <person name="Chapman S.B."/>
            <person name="Chen Z."/>
            <person name="Dunbar C."/>
            <person name="Freedman E."/>
            <person name="Gearin G."/>
            <person name="Gellesch M."/>
            <person name="Goldberg J."/>
            <person name="Griggs A."/>
            <person name="Gujja S."/>
            <person name="Heiman D."/>
            <person name="Howarth C."/>
            <person name="Larson L."/>
            <person name="Lui A."/>
            <person name="MacDonald P.J.P."/>
            <person name="Mehta T."/>
            <person name="Montmayeur A."/>
            <person name="Murphy C."/>
            <person name="Neiman D."/>
            <person name="Pearson M."/>
            <person name="Priest M."/>
            <person name="Roberts A."/>
            <person name="Saif S."/>
            <person name="Shea T."/>
            <person name="Shenoy N."/>
            <person name="Sisk P."/>
            <person name="Stolte C."/>
            <person name="Sykes S."/>
            <person name="Yandava C."/>
            <person name="Wortman J."/>
            <person name="Nusbaum C."/>
            <person name="Birren B."/>
        </authorList>
    </citation>
    <scope>NUCLEOTIDE SEQUENCE</scope>
    <source>
        <strain evidence="9">ATCC 64411</strain>
    </source>
</reference>
<proteinExistence type="inferred from homology"/>
<evidence type="ECO:0000313" key="9">
    <source>
        <dbReference type="EMBL" id="KLU90165.1"/>
    </source>
</evidence>
<feature type="transmembrane region" description="Helical" evidence="7">
    <location>
        <begin position="110"/>
        <end position="127"/>
    </location>
</feature>
<evidence type="ECO:0000256" key="1">
    <source>
        <dbReference type="ARBA" id="ARBA00004141"/>
    </source>
</evidence>
<gene>
    <name evidence="9" type="ORF">MAPG_09131</name>
</gene>
<dbReference type="AlphaFoldDB" id="A0A0C4E953"/>
<dbReference type="Proteomes" id="UP000011715">
    <property type="component" value="Unassembled WGS sequence"/>
</dbReference>
<dbReference type="Pfam" id="PF07690">
    <property type="entry name" value="MFS_1"/>
    <property type="match status" value="1"/>
</dbReference>
<dbReference type="GO" id="GO:0022857">
    <property type="term" value="F:transmembrane transporter activity"/>
    <property type="evidence" value="ECO:0007669"/>
    <property type="project" value="InterPro"/>
</dbReference>
<evidence type="ECO:0000256" key="3">
    <source>
        <dbReference type="ARBA" id="ARBA00022692"/>
    </source>
</evidence>
<comment type="subcellular location">
    <subcellularLocation>
        <location evidence="1">Membrane</location>
        <topology evidence="1">Multi-pass membrane protein</topology>
    </subcellularLocation>
</comment>
<protein>
    <recommendedName>
        <fullName evidence="8">Major facilitator superfamily (MFS) profile domain-containing protein</fullName>
    </recommendedName>
</protein>
<dbReference type="PANTHER" id="PTHR23501">
    <property type="entry name" value="MAJOR FACILITATOR SUPERFAMILY"/>
    <property type="match status" value="1"/>
</dbReference>
<reference evidence="11" key="1">
    <citation type="submission" date="2010-05" db="EMBL/GenBank/DDBJ databases">
        <title>The genome sequence of Magnaporthe poae strain ATCC 64411.</title>
        <authorList>
            <person name="Ma L.-J."/>
            <person name="Dead R."/>
            <person name="Young S."/>
            <person name="Zeng Q."/>
            <person name="Koehrsen M."/>
            <person name="Alvarado L."/>
            <person name="Berlin A."/>
            <person name="Chapman S.B."/>
            <person name="Chen Z."/>
            <person name="Freedman E."/>
            <person name="Gellesch M."/>
            <person name="Goldberg J."/>
            <person name="Griggs A."/>
            <person name="Gujja S."/>
            <person name="Heilman E.R."/>
            <person name="Heiman D."/>
            <person name="Hepburn T."/>
            <person name="Howarth C."/>
            <person name="Jen D."/>
            <person name="Larson L."/>
            <person name="Mehta T."/>
            <person name="Neiman D."/>
            <person name="Pearson M."/>
            <person name="Roberts A."/>
            <person name="Saif S."/>
            <person name="Shea T."/>
            <person name="Shenoy N."/>
            <person name="Sisk P."/>
            <person name="Stolte C."/>
            <person name="Sykes S."/>
            <person name="Walk T."/>
            <person name="White J."/>
            <person name="Yandava C."/>
            <person name="Haas B."/>
            <person name="Nusbaum C."/>
            <person name="Birren B."/>
        </authorList>
    </citation>
    <scope>NUCLEOTIDE SEQUENCE [LARGE SCALE GENOMIC DNA]</scope>
    <source>
        <strain evidence="11">ATCC 64411 / 73-15</strain>
    </source>
</reference>
<evidence type="ECO:0000313" key="11">
    <source>
        <dbReference type="Proteomes" id="UP000011715"/>
    </source>
</evidence>
<feature type="transmembrane region" description="Helical" evidence="7">
    <location>
        <begin position="225"/>
        <end position="244"/>
    </location>
</feature>
<dbReference type="Gene3D" id="1.20.1720.10">
    <property type="entry name" value="Multidrug resistance protein D"/>
    <property type="match status" value="1"/>
</dbReference>
<organism evidence="10 11">
    <name type="scientific">Magnaporthiopsis poae (strain ATCC 64411 / 73-15)</name>
    <name type="common">Kentucky bluegrass fungus</name>
    <name type="synonym">Magnaporthe poae</name>
    <dbReference type="NCBI Taxonomy" id="644358"/>
    <lineage>
        <taxon>Eukaryota</taxon>
        <taxon>Fungi</taxon>
        <taxon>Dikarya</taxon>
        <taxon>Ascomycota</taxon>
        <taxon>Pezizomycotina</taxon>
        <taxon>Sordariomycetes</taxon>
        <taxon>Sordariomycetidae</taxon>
        <taxon>Magnaporthales</taxon>
        <taxon>Magnaporthaceae</taxon>
        <taxon>Magnaporthiopsis</taxon>
    </lineage>
</organism>
<dbReference type="VEuPathDB" id="FungiDB:MAPG_09131"/>
<feature type="transmembrane region" description="Helical" evidence="7">
    <location>
        <begin position="265"/>
        <end position="284"/>
    </location>
</feature>
<dbReference type="PANTHER" id="PTHR23501:SF193">
    <property type="entry name" value="MULTIDRUG TRANSPORTER, PUTATIVE (AFU_ORTHOLOGUE AFUA_8G00940)-RELATED"/>
    <property type="match status" value="1"/>
</dbReference>
<dbReference type="EMBL" id="GL876974">
    <property type="protein sequence ID" value="KLU90165.1"/>
    <property type="molecule type" value="Genomic_DNA"/>
</dbReference>
<dbReference type="PROSITE" id="PS50850">
    <property type="entry name" value="MFS"/>
    <property type="match status" value="1"/>
</dbReference>
<reference evidence="9" key="2">
    <citation type="submission" date="2010-05" db="EMBL/GenBank/DDBJ databases">
        <title>The Genome Sequence of Magnaporthe poae strain ATCC 64411.</title>
        <authorList>
            <consortium name="The Broad Institute Genome Sequencing Platform"/>
            <consortium name="Broad Institute Genome Sequencing Center for Infectious Disease"/>
            <person name="Ma L.-J."/>
            <person name="Dead R."/>
            <person name="Young S."/>
            <person name="Zeng Q."/>
            <person name="Koehrsen M."/>
            <person name="Alvarado L."/>
            <person name="Berlin A."/>
            <person name="Chapman S.B."/>
            <person name="Chen Z."/>
            <person name="Freedman E."/>
            <person name="Gellesch M."/>
            <person name="Goldberg J."/>
            <person name="Griggs A."/>
            <person name="Gujja S."/>
            <person name="Heilman E.R."/>
            <person name="Heiman D."/>
            <person name="Hepburn T."/>
            <person name="Howarth C."/>
            <person name="Jen D."/>
            <person name="Larson L."/>
            <person name="Mehta T."/>
            <person name="Neiman D."/>
            <person name="Pearson M."/>
            <person name="Roberts A."/>
            <person name="Saif S."/>
            <person name="Shea T."/>
            <person name="Shenoy N."/>
            <person name="Sisk P."/>
            <person name="Stolte C."/>
            <person name="Sykes S."/>
            <person name="Walk T."/>
            <person name="White J."/>
            <person name="Yandava C."/>
            <person name="Haas B."/>
            <person name="Nusbaum C."/>
            <person name="Birren B."/>
        </authorList>
    </citation>
    <scope>NUCLEOTIDE SEQUENCE</scope>
    <source>
        <strain evidence="9">ATCC 64411</strain>
    </source>
</reference>
<feature type="transmembrane region" description="Helical" evidence="7">
    <location>
        <begin position="402"/>
        <end position="424"/>
    </location>
</feature>
<evidence type="ECO:0000256" key="4">
    <source>
        <dbReference type="ARBA" id="ARBA00022989"/>
    </source>
</evidence>
<feature type="transmembrane region" description="Helical" evidence="7">
    <location>
        <begin position="430"/>
        <end position="452"/>
    </location>
</feature>
<dbReference type="Gene3D" id="1.20.1250.20">
    <property type="entry name" value="MFS general substrate transporter like domains"/>
    <property type="match status" value="1"/>
</dbReference>
<feature type="compositionally biased region" description="Low complexity" evidence="6">
    <location>
        <begin position="577"/>
        <end position="601"/>
    </location>
</feature>
<feature type="transmembrane region" description="Helical" evidence="7">
    <location>
        <begin position="72"/>
        <end position="98"/>
    </location>
</feature>
<name>A0A0C4E953_MAGP6</name>
<feature type="transmembrane region" description="Helical" evidence="7">
    <location>
        <begin position="464"/>
        <end position="489"/>
    </location>
</feature>
<evidence type="ECO:0000256" key="5">
    <source>
        <dbReference type="ARBA" id="ARBA00023136"/>
    </source>
</evidence>
<dbReference type="SUPFAM" id="SSF103473">
    <property type="entry name" value="MFS general substrate transporter"/>
    <property type="match status" value="1"/>
</dbReference>
<feature type="domain" description="Major facilitator superfamily (MFS) profile" evidence="8">
    <location>
        <begin position="75"/>
        <end position="569"/>
    </location>
</feature>
<dbReference type="InterPro" id="IPR036259">
    <property type="entry name" value="MFS_trans_sf"/>
</dbReference>
<evidence type="ECO:0000259" key="8">
    <source>
        <dbReference type="PROSITE" id="PS50850"/>
    </source>
</evidence>
<dbReference type="eggNOG" id="KOG0254">
    <property type="taxonomic scope" value="Eukaryota"/>
</dbReference>
<feature type="transmembrane region" description="Helical" evidence="7">
    <location>
        <begin position="197"/>
        <end position="219"/>
    </location>
</feature>
<feature type="region of interest" description="Disordered" evidence="6">
    <location>
        <begin position="577"/>
        <end position="614"/>
    </location>
</feature>
<dbReference type="EMBL" id="ADBL01002242">
    <property type="status" value="NOT_ANNOTATED_CDS"/>
    <property type="molecule type" value="Genomic_DNA"/>
</dbReference>
<keyword evidence="5 7" id="KW-0472">Membrane</keyword>
<feature type="transmembrane region" description="Helical" evidence="7">
    <location>
        <begin position="375"/>
        <end position="393"/>
    </location>
</feature>
<evidence type="ECO:0000256" key="6">
    <source>
        <dbReference type="SAM" id="MobiDB-lite"/>
    </source>
</evidence>
<feature type="transmembrane region" description="Helical" evidence="7">
    <location>
        <begin position="139"/>
        <end position="159"/>
    </location>
</feature>
<dbReference type="EnsemblFungi" id="MAPG_09131T0">
    <property type="protein sequence ID" value="MAPG_09131T0"/>
    <property type="gene ID" value="MAPG_09131"/>
</dbReference>
<reference evidence="10" key="5">
    <citation type="submission" date="2015-06" db="UniProtKB">
        <authorList>
            <consortium name="EnsemblFungi"/>
        </authorList>
    </citation>
    <scope>IDENTIFICATION</scope>
    <source>
        <strain evidence="10">ATCC 64411</strain>
    </source>
</reference>
<dbReference type="OrthoDB" id="10021397at2759"/>
<sequence>MASPAAKPSNPSATNLKADAITTNTGEKGHRETPHLGEPPAQAPATVDQESGRADNAHPSLDHDPTLRGFRLIAVAVGVCFGALMMSLDIAIIGTALPSIMSEFGDTTQIAWYPAAFTLATCALTPVAGKMAAVFPLDLVYSSFTFIFLVGSILCGWAPSSAAFIAGRAVAGIGAAGVSSNGLTILVTIAPAGRKPALMGAGAACFALGLVVAPLLGGAFTARLTWRWCFWINIPFNLLTLVVVSSFFRPPQGRTGSVGGRIKSLDLVGCFLFVPGVFMLLLALEWGADRRLWSDPTIIGLFVGAGVTLIVFVGWEWSRAADAMIPGSVVRRRTVAFTCLFASTQMGGLTIAAYYLPAWFQAVQGVNPLDSGIRMLPTVLTQIITTIIASGLARRIRYYNPWFFLAPVFLCTSSALYTTFTAFSTPPSHWIGYQVIQGFGAGFGMQMSSLAVQLELKDSPEHVPVGIALVIFVQYLGASILQVVAGTVFNSELSSQLMRADVGLSPAQKDLLLAAGLTHMREVTATHFPQLLEPILESYNAAITRVFFVPVAAAAAGFLLAFGIKWTAVEQPKESSADASAGGLAADPIKESAAPSAAKSPGQVPVPQEGRNSA</sequence>
<feature type="region of interest" description="Disordered" evidence="6">
    <location>
        <begin position="1"/>
        <end position="62"/>
    </location>
</feature>
<dbReference type="OMA" id="FPLRWIY"/>
<feature type="transmembrane region" description="Helical" evidence="7">
    <location>
        <begin position="542"/>
        <end position="564"/>
    </location>
</feature>
<dbReference type="InterPro" id="IPR020846">
    <property type="entry name" value="MFS_dom"/>
</dbReference>
<evidence type="ECO:0000256" key="2">
    <source>
        <dbReference type="ARBA" id="ARBA00007520"/>
    </source>
</evidence>
<keyword evidence="3 7" id="KW-0812">Transmembrane</keyword>
<keyword evidence="11" id="KW-1185">Reference proteome</keyword>
<feature type="transmembrane region" description="Helical" evidence="7">
    <location>
        <begin position="165"/>
        <end position="190"/>
    </location>
</feature>
<feature type="transmembrane region" description="Helical" evidence="7">
    <location>
        <begin position="335"/>
        <end position="355"/>
    </location>
</feature>
<keyword evidence="4 7" id="KW-1133">Transmembrane helix</keyword>
<feature type="compositionally biased region" description="Basic and acidic residues" evidence="6">
    <location>
        <begin position="50"/>
        <end position="62"/>
    </location>
</feature>
<reference evidence="10" key="4">
    <citation type="journal article" date="2015" name="G3 (Bethesda)">
        <title>Genome sequences of three phytopathogenic species of the Magnaporthaceae family of fungi.</title>
        <authorList>
            <person name="Okagaki L.H."/>
            <person name="Nunes C.C."/>
            <person name="Sailsbery J."/>
            <person name="Clay B."/>
            <person name="Brown D."/>
            <person name="John T."/>
            <person name="Oh Y."/>
            <person name="Young N."/>
            <person name="Fitzgerald M."/>
            <person name="Haas B.J."/>
            <person name="Zeng Q."/>
            <person name="Young S."/>
            <person name="Adiconis X."/>
            <person name="Fan L."/>
            <person name="Levin J.Z."/>
            <person name="Mitchell T.K."/>
            <person name="Okubara P.A."/>
            <person name="Farman M.L."/>
            <person name="Kohn L.M."/>
            <person name="Birren B."/>
            <person name="Ma L.-J."/>
            <person name="Dean R.A."/>
        </authorList>
    </citation>
    <scope>NUCLEOTIDE SEQUENCE</scope>
    <source>
        <strain evidence="10">ATCC 64411 / 73-15</strain>
    </source>
</reference>
<evidence type="ECO:0000313" key="10">
    <source>
        <dbReference type="EnsemblFungi" id="MAPG_09131T0"/>
    </source>
</evidence>
<accession>A0A0C4E953</accession>
<evidence type="ECO:0000256" key="7">
    <source>
        <dbReference type="SAM" id="Phobius"/>
    </source>
</evidence>
<dbReference type="InterPro" id="IPR011701">
    <property type="entry name" value="MFS"/>
</dbReference>
<feature type="transmembrane region" description="Helical" evidence="7">
    <location>
        <begin position="296"/>
        <end position="315"/>
    </location>
</feature>